<dbReference type="Proteomes" id="UP000324222">
    <property type="component" value="Unassembled WGS sequence"/>
</dbReference>
<dbReference type="EMBL" id="VSRR010136164">
    <property type="protein sequence ID" value="MPD03450.1"/>
    <property type="molecule type" value="Genomic_DNA"/>
</dbReference>
<keyword evidence="2" id="KW-1185">Reference proteome</keyword>
<evidence type="ECO:0000313" key="2">
    <source>
        <dbReference type="Proteomes" id="UP000324222"/>
    </source>
</evidence>
<protein>
    <submittedName>
        <fullName evidence="1">Large proline-rich protein bag6-B</fullName>
    </submittedName>
</protein>
<proteinExistence type="predicted"/>
<organism evidence="1 2">
    <name type="scientific">Portunus trituberculatus</name>
    <name type="common">Swimming crab</name>
    <name type="synonym">Neptunus trituberculatus</name>
    <dbReference type="NCBI Taxonomy" id="210409"/>
    <lineage>
        <taxon>Eukaryota</taxon>
        <taxon>Metazoa</taxon>
        <taxon>Ecdysozoa</taxon>
        <taxon>Arthropoda</taxon>
        <taxon>Crustacea</taxon>
        <taxon>Multicrustacea</taxon>
        <taxon>Malacostraca</taxon>
        <taxon>Eumalacostraca</taxon>
        <taxon>Eucarida</taxon>
        <taxon>Decapoda</taxon>
        <taxon>Pleocyemata</taxon>
        <taxon>Brachyura</taxon>
        <taxon>Eubrachyura</taxon>
        <taxon>Portunoidea</taxon>
        <taxon>Portunidae</taxon>
        <taxon>Portuninae</taxon>
        <taxon>Portunus</taxon>
    </lineage>
</organism>
<dbReference type="AlphaFoldDB" id="A0A5B7K8N7"/>
<gene>
    <name evidence="1" type="primary">Bag6-b</name>
    <name evidence="1" type="ORF">E2C01_099090</name>
</gene>
<dbReference type="OrthoDB" id="1885901at2759"/>
<sequence length="77" mass="8858">MLLVFSPLVSDWIPVITRDVERQRRGVPDTGLSDAYLCGMPLKRRKLASQHKPHGSVQQVIQGEWQLVWKTTVLLDY</sequence>
<comment type="caution">
    <text evidence="1">The sequence shown here is derived from an EMBL/GenBank/DDBJ whole genome shotgun (WGS) entry which is preliminary data.</text>
</comment>
<evidence type="ECO:0000313" key="1">
    <source>
        <dbReference type="EMBL" id="MPD03450.1"/>
    </source>
</evidence>
<reference evidence="1 2" key="1">
    <citation type="submission" date="2019-05" db="EMBL/GenBank/DDBJ databases">
        <title>Another draft genome of Portunus trituberculatus and its Hox gene families provides insights of decapod evolution.</title>
        <authorList>
            <person name="Jeong J.-H."/>
            <person name="Song I."/>
            <person name="Kim S."/>
            <person name="Choi T."/>
            <person name="Kim D."/>
            <person name="Ryu S."/>
            <person name="Kim W."/>
        </authorList>
    </citation>
    <scope>NUCLEOTIDE SEQUENCE [LARGE SCALE GENOMIC DNA]</scope>
    <source>
        <tissue evidence="1">Muscle</tissue>
    </source>
</reference>
<name>A0A5B7K8N7_PORTR</name>
<accession>A0A5B7K8N7</accession>